<proteinExistence type="predicted"/>
<dbReference type="AlphaFoldDB" id="A0A6P9BSW7"/>
<feature type="region of interest" description="Disordered" evidence="1">
    <location>
        <begin position="73"/>
        <end position="200"/>
    </location>
</feature>
<feature type="compositionally biased region" description="Basic and acidic residues" evidence="1">
    <location>
        <begin position="103"/>
        <end position="112"/>
    </location>
</feature>
<dbReference type="PANTHER" id="PTHR16524:SF2">
    <property type="entry name" value="CELL DEATH REGULATOR AVEN"/>
    <property type="match status" value="1"/>
</dbReference>
<dbReference type="CTD" id="57099"/>
<evidence type="ECO:0000313" key="2">
    <source>
        <dbReference type="Proteomes" id="UP001652622"/>
    </source>
</evidence>
<feature type="compositionally biased region" description="Low complexity" evidence="1">
    <location>
        <begin position="173"/>
        <end position="184"/>
    </location>
</feature>
<feature type="compositionally biased region" description="Basic residues" evidence="1">
    <location>
        <begin position="130"/>
        <end position="143"/>
    </location>
</feature>
<feature type="region of interest" description="Disordered" evidence="1">
    <location>
        <begin position="416"/>
        <end position="436"/>
    </location>
</feature>
<dbReference type="InterPro" id="IPR026187">
    <property type="entry name" value="Aven"/>
</dbReference>
<evidence type="ECO:0000256" key="1">
    <source>
        <dbReference type="SAM" id="MobiDB-lite"/>
    </source>
</evidence>
<organism evidence="2 3">
    <name type="scientific">Pantherophis guttatus</name>
    <name type="common">Corn snake</name>
    <name type="synonym">Elaphe guttata</name>
    <dbReference type="NCBI Taxonomy" id="94885"/>
    <lineage>
        <taxon>Eukaryota</taxon>
        <taxon>Metazoa</taxon>
        <taxon>Chordata</taxon>
        <taxon>Craniata</taxon>
        <taxon>Vertebrata</taxon>
        <taxon>Euteleostomi</taxon>
        <taxon>Lepidosauria</taxon>
        <taxon>Squamata</taxon>
        <taxon>Bifurcata</taxon>
        <taxon>Unidentata</taxon>
        <taxon>Episquamata</taxon>
        <taxon>Toxicofera</taxon>
        <taxon>Serpentes</taxon>
        <taxon>Colubroidea</taxon>
        <taxon>Colubridae</taxon>
        <taxon>Colubrinae</taxon>
        <taxon>Pantherophis</taxon>
    </lineage>
</organism>
<dbReference type="OrthoDB" id="6338233at2759"/>
<dbReference type="OMA" id="FTHFRFA"/>
<feature type="compositionally biased region" description="Basic and acidic residues" evidence="1">
    <location>
        <begin position="144"/>
        <end position="159"/>
    </location>
</feature>
<dbReference type="RefSeq" id="XP_034274553.1">
    <property type="nucleotide sequence ID" value="XM_034418662.1"/>
</dbReference>
<dbReference type="GeneID" id="117666179"/>
<gene>
    <name evidence="3" type="primary">AVEN</name>
</gene>
<dbReference type="GO" id="GO:0010972">
    <property type="term" value="P:negative regulation of G2/M transition of mitotic cell cycle"/>
    <property type="evidence" value="ECO:0007669"/>
    <property type="project" value="TreeGrafter"/>
</dbReference>
<name>A0A6P9BSW7_PANGU</name>
<protein>
    <submittedName>
        <fullName evidence="3">Cell death regulator Aven</fullName>
    </submittedName>
</protein>
<evidence type="ECO:0000313" key="3">
    <source>
        <dbReference type="RefSeq" id="XP_034274553.1"/>
    </source>
</evidence>
<dbReference type="Proteomes" id="UP001652622">
    <property type="component" value="Unplaced"/>
</dbReference>
<sequence>MHAYSCTHLSPLELIITCFKKSNNADLNIKNLGLDPFICSLRKVAERSICNSPAADSSFGSVSQGEELRLGSAWRGFSDPHPSGPADAASSSCSGLFSGGGGDPREPGEVRPRGARPPEGIPMQPDRGGRPRRGGGRPNRRRPGGREKPAETSGDDSHSRGGGGRGRRGARGGAAASAPSAPRGCESATAEVDLPEIGKEDRGNYSRRKLVSNWHRYEESEKETQNGSGESQRGTDFSVLLSSAGDSFTQFRLAEEKEWISENLCPKQLSGLYVDCQSLVQALEELPLHLKLNVAAELVQDATPVTLPQIKLQSHDVAKKSGDLLQQQKRVGSHSFPKEDSAVPLTLSNKDGSGISSEALQRNPSSLHQVIDHLDEDLDLLLKLDAPISPESNIALEVVADGLPSGDDLTKAFEETEPGRTEEICSTSQPPEAASKNITEEELEDWLDSMIS</sequence>
<accession>A0A6P9BSW7</accession>
<reference evidence="3" key="1">
    <citation type="submission" date="2025-08" db="UniProtKB">
        <authorList>
            <consortium name="RefSeq"/>
        </authorList>
    </citation>
    <scope>IDENTIFICATION</scope>
    <source>
        <tissue evidence="3">Blood</tissue>
    </source>
</reference>
<dbReference type="PANTHER" id="PTHR16524">
    <property type="entry name" value="CELL DEATH REGULATOR AVEN"/>
    <property type="match status" value="1"/>
</dbReference>
<keyword evidence="2" id="KW-1185">Reference proteome</keyword>
<dbReference type="KEGG" id="pgut:117666179"/>
<dbReference type="InParanoid" id="A0A6P9BSW7"/>